<comment type="caution">
    <text evidence="2">The sequence shown here is derived from an EMBL/GenBank/DDBJ whole genome shotgun (WGS) entry which is preliminary data.</text>
</comment>
<dbReference type="EMBL" id="ASPP01000205">
    <property type="protein sequence ID" value="ETO36860.1"/>
    <property type="molecule type" value="Genomic_DNA"/>
</dbReference>
<keyword evidence="1" id="KW-0812">Transmembrane</keyword>
<proteinExistence type="predicted"/>
<reference evidence="2 3" key="1">
    <citation type="journal article" date="2013" name="Curr. Biol.">
        <title>The Genome of the Foraminiferan Reticulomyxa filosa.</title>
        <authorList>
            <person name="Glockner G."/>
            <person name="Hulsmann N."/>
            <person name="Schleicher M."/>
            <person name="Noegel A.A."/>
            <person name="Eichinger L."/>
            <person name="Gallinger C."/>
            <person name="Pawlowski J."/>
            <person name="Sierra R."/>
            <person name="Euteneuer U."/>
            <person name="Pillet L."/>
            <person name="Moustafa A."/>
            <person name="Platzer M."/>
            <person name="Groth M."/>
            <person name="Szafranski K."/>
            <person name="Schliwa M."/>
        </authorList>
    </citation>
    <scope>NUCLEOTIDE SEQUENCE [LARGE SCALE GENOMIC DNA]</scope>
</reference>
<feature type="transmembrane region" description="Helical" evidence="1">
    <location>
        <begin position="178"/>
        <end position="199"/>
    </location>
</feature>
<evidence type="ECO:0000313" key="3">
    <source>
        <dbReference type="Proteomes" id="UP000023152"/>
    </source>
</evidence>
<accession>X6PED3</accession>
<name>X6PED3_RETFI</name>
<sequence>MFKIEICFLLGKFQKILCIKYVISFFVNYTLYDHFNQVHLKMKLAKSEKKTINPKKKIKQTLLLQELEYTKASDETTSEGEQNKDMYKNVEALSGLCCSFRNGVLYSIHTTKAKIHIGQITDTKCSIFFYTKFVCTSQCSFFNSFLFFECKKTKRLTDSAIPRCSMHSPYIVKYFKNYNIIFCIFFFVNIHESYITFLLLMAPVQHAACVFTIAWTLTCALRLICSNILQYAQSSYRSSQESTLAGTRRLKECAICVKTSLHCGKFHMTVTMRNSSLRPRVCKGYQGEIQSNCKLKNKDVFLNHPIDQRYFNIAPKQFILQNASSFFAIFRSTMF</sequence>
<keyword evidence="1" id="KW-1133">Transmembrane helix</keyword>
<keyword evidence="3" id="KW-1185">Reference proteome</keyword>
<evidence type="ECO:0000256" key="1">
    <source>
        <dbReference type="SAM" id="Phobius"/>
    </source>
</evidence>
<organism evidence="2 3">
    <name type="scientific">Reticulomyxa filosa</name>
    <dbReference type="NCBI Taxonomy" id="46433"/>
    <lineage>
        <taxon>Eukaryota</taxon>
        <taxon>Sar</taxon>
        <taxon>Rhizaria</taxon>
        <taxon>Retaria</taxon>
        <taxon>Foraminifera</taxon>
        <taxon>Monothalamids</taxon>
        <taxon>Reticulomyxidae</taxon>
        <taxon>Reticulomyxa</taxon>
    </lineage>
</organism>
<keyword evidence="1" id="KW-0472">Membrane</keyword>
<gene>
    <name evidence="2" type="ORF">RFI_00200</name>
</gene>
<dbReference type="AlphaFoldDB" id="X6PED3"/>
<feature type="transmembrane region" description="Helical" evidence="1">
    <location>
        <begin position="205"/>
        <end position="225"/>
    </location>
</feature>
<evidence type="ECO:0000313" key="2">
    <source>
        <dbReference type="EMBL" id="ETO36860.1"/>
    </source>
</evidence>
<dbReference type="Proteomes" id="UP000023152">
    <property type="component" value="Unassembled WGS sequence"/>
</dbReference>
<protein>
    <submittedName>
        <fullName evidence="2">Uncharacterized protein</fullName>
    </submittedName>
</protein>